<dbReference type="AlphaFoldDB" id="A0A8J4YDZ7"/>
<comment type="caution">
    <text evidence="2">The sequence shown here is derived from an EMBL/GenBank/DDBJ whole genome shotgun (WGS) entry which is preliminary data.</text>
</comment>
<dbReference type="EMBL" id="JACEEZ010005620">
    <property type="protein sequence ID" value="KAG0725467.1"/>
    <property type="molecule type" value="Genomic_DNA"/>
</dbReference>
<dbReference type="Proteomes" id="UP000770661">
    <property type="component" value="Unassembled WGS sequence"/>
</dbReference>
<gene>
    <name evidence="2" type="ORF">GWK47_038589</name>
</gene>
<proteinExistence type="predicted"/>
<evidence type="ECO:0000313" key="2">
    <source>
        <dbReference type="EMBL" id="KAG0725467.1"/>
    </source>
</evidence>
<feature type="compositionally biased region" description="Basic residues" evidence="1">
    <location>
        <begin position="113"/>
        <end position="129"/>
    </location>
</feature>
<feature type="region of interest" description="Disordered" evidence="1">
    <location>
        <begin position="56"/>
        <end position="80"/>
    </location>
</feature>
<sequence length="148" mass="16853">MRRRIRGRGRRATRRAKGYAVVHLEKVRLHLHLHHQEQVNLKKHYEKMHSCHAFSNASGRPLMGRARGLPKAREDESRPRWGLVQQKTCLSKDAQCHASVRHPRAALMGASKRMPKARGGRAPHAKRGGRQLCLEESVSRQGHMTPDG</sequence>
<accession>A0A8J4YDZ7</accession>
<keyword evidence="3" id="KW-1185">Reference proteome</keyword>
<evidence type="ECO:0000256" key="1">
    <source>
        <dbReference type="SAM" id="MobiDB-lite"/>
    </source>
</evidence>
<feature type="region of interest" description="Disordered" evidence="1">
    <location>
        <begin position="106"/>
        <end position="148"/>
    </location>
</feature>
<reference evidence="2" key="1">
    <citation type="submission" date="2020-07" db="EMBL/GenBank/DDBJ databases">
        <title>The High-quality genome of the commercially important snow crab, Chionoecetes opilio.</title>
        <authorList>
            <person name="Jeong J.-H."/>
            <person name="Ryu S."/>
        </authorList>
    </citation>
    <scope>NUCLEOTIDE SEQUENCE</scope>
    <source>
        <strain evidence="2">MADBK_172401_WGS</strain>
        <tissue evidence="2">Digestive gland</tissue>
    </source>
</reference>
<evidence type="ECO:0000313" key="3">
    <source>
        <dbReference type="Proteomes" id="UP000770661"/>
    </source>
</evidence>
<organism evidence="2 3">
    <name type="scientific">Chionoecetes opilio</name>
    <name type="common">Atlantic snow crab</name>
    <name type="synonym">Cancer opilio</name>
    <dbReference type="NCBI Taxonomy" id="41210"/>
    <lineage>
        <taxon>Eukaryota</taxon>
        <taxon>Metazoa</taxon>
        <taxon>Ecdysozoa</taxon>
        <taxon>Arthropoda</taxon>
        <taxon>Crustacea</taxon>
        <taxon>Multicrustacea</taxon>
        <taxon>Malacostraca</taxon>
        <taxon>Eumalacostraca</taxon>
        <taxon>Eucarida</taxon>
        <taxon>Decapoda</taxon>
        <taxon>Pleocyemata</taxon>
        <taxon>Brachyura</taxon>
        <taxon>Eubrachyura</taxon>
        <taxon>Majoidea</taxon>
        <taxon>Majidae</taxon>
        <taxon>Chionoecetes</taxon>
    </lineage>
</organism>
<name>A0A8J4YDZ7_CHIOP</name>
<protein>
    <submittedName>
        <fullName evidence="2">Uncharacterized protein</fullName>
    </submittedName>
</protein>